<dbReference type="Pfam" id="PF04279">
    <property type="entry name" value="IspA"/>
    <property type="match status" value="1"/>
</dbReference>
<accession>A0A7W5H9D7</accession>
<organism evidence="6 7">
    <name type="scientific">Pseudoduganella umbonata</name>
    <dbReference type="NCBI Taxonomy" id="864828"/>
    <lineage>
        <taxon>Bacteria</taxon>
        <taxon>Pseudomonadati</taxon>
        <taxon>Pseudomonadota</taxon>
        <taxon>Betaproteobacteria</taxon>
        <taxon>Burkholderiales</taxon>
        <taxon>Oxalobacteraceae</taxon>
        <taxon>Telluria group</taxon>
        <taxon>Pseudoduganella</taxon>
    </lineage>
</organism>
<dbReference type="NCBIfam" id="NF001325">
    <property type="entry name" value="PRK00259.1-3"/>
    <property type="match status" value="1"/>
</dbReference>
<evidence type="ECO:0000256" key="3">
    <source>
        <dbReference type="ARBA" id="ARBA00022989"/>
    </source>
</evidence>
<protein>
    <recommendedName>
        <fullName evidence="5">Inner membrane-spanning protein YciB</fullName>
    </recommendedName>
</protein>
<evidence type="ECO:0000256" key="1">
    <source>
        <dbReference type="ARBA" id="ARBA00022475"/>
    </source>
</evidence>
<feature type="transmembrane region" description="Helical" evidence="5">
    <location>
        <begin position="118"/>
        <end position="137"/>
    </location>
</feature>
<evidence type="ECO:0000256" key="4">
    <source>
        <dbReference type="ARBA" id="ARBA00023136"/>
    </source>
</evidence>
<comment type="function">
    <text evidence="5">Plays a role in cell envelope biogenesis, maintenance of cell envelope integrity and membrane homeostasis.</text>
</comment>
<keyword evidence="5" id="KW-0997">Cell inner membrane</keyword>
<comment type="caution">
    <text evidence="6">The sequence shown here is derived from an EMBL/GenBank/DDBJ whole genome shotgun (WGS) entry which is preliminary data.</text>
</comment>
<feature type="transmembrane region" description="Helical" evidence="5">
    <location>
        <begin position="191"/>
        <end position="211"/>
    </location>
</feature>
<dbReference type="Proteomes" id="UP000584325">
    <property type="component" value="Unassembled WGS sequence"/>
</dbReference>
<keyword evidence="3 5" id="KW-1133">Transmembrane helix</keyword>
<dbReference type="HAMAP" id="MF_00189">
    <property type="entry name" value="YciB"/>
    <property type="match status" value="1"/>
</dbReference>
<comment type="similarity">
    <text evidence="5">Belongs to the YciB family.</text>
</comment>
<feature type="transmembrane region" description="Helical" evidence="5">
    <location>
        <begin position="149"/>
        <end position="170"/>
    </location>
</feature>
<feature type="transmembrane region" description="Helical" evidence="5">
    <location>
        <begin position="91"/>
        <end position="111"/>
    </location>
</feature>
<dbReference type="AlphaFoldDB" id="A0A7W5H9D7"/>
<keyword evidence="1 5" id="KW-1003">Cell membrane</keyword>
<reference evidence="6 7" key="1">
    <citation type="submission" date="2020-08" db="EMBL/GenBank/DDBJ databases">
        <title>Genomic Encyclopedia of Type Strains, Phase III (KMG-III): the genomes of soil and plant-associated and newly described type strains.</title>
        <authorList>
            <person name="Whitman W."/>
        </authorList>
    </citation>
    <scope>NUCLEOTIDE SEQUENCE [LARGE SCALE GENOMIC DNA]</scope>
    <source>
        <strain evidence="6 7">CECT 7753</strain>
    </source>
</reference>
<evidence type="ECO:0000313" key="7">
    <source>
        <dbReference type="Proteomes" id="UP000584325"/>
    </source>
</evidence>
<dbReference type="PANTHER" id="PTHR36917:SF1">
    <property type="entry name" value="INNER MEMBRANE-SPANNING PROTEIN YCIB"/>
    <property type="match status" value="1"/>
</dbReference>
<proteinExistence type="inferred from homology"/>
<keyword evidence="4 5" id="KW-0472">Membrane</keyword>
<dbReference type="InterPro" id="IPR006008">
    <property type="entry name" value="YciB"/>
</dbReference>
<evidence type="ECO:0000256" key="2">
    <source>
        <dbReference type="ARBA" id="ARBA00022692"/>
    </source>
</evidence>
<feature type="transmembrane region" description="Helical" evidence="5">
    <location>
        <begin position="43"/>
        <end position="60"/>
    </location>
</feature>
<sequence length="249" mass="27867">MRRLRCAPGPCIPGRSAAHRPALLHQFRGAPFYFGRLITMMKFLFDIFPLLVFFGSYKWAGSNEEAAQSLINGNLSGIISGGAITASQAPIILATITGIVATALQIAYLLARGRKVDGALWVSMVVFVFFGGLTIYFHDDNFIKWKPTIIYWSFAIAMVIASRFFAKNLIRMAMEKQIALPDEVWQRLNAAWIMFWIVLGLLNLFVAFVLFKSDTGAWVSFKAFGVTGLMLVFFIAQGFYLSKHIKDEA</sequence>
<dbReference type="EMBL" id="JACHXS010000001">
    <property type="protein sequence ID" value="MBB3220090.1"/>
    <property type="molecule type" value="Genomic_DNA"/>
</dbReference>
<keyword evidence="2 5" id="KW-0812">Transmembrane</keyword>
<evidence type="ECO:0000313" key="6">
    <source>
        <dbReference type="EMBL" id="MBB3220090.1"/>
    </source>
</evidence>
<gene>
    <name evidence="5" type="primary">yciB</name>
    <name evidence="6" type="ORF">FHS02_000877</name>
</gene>
<evidence type="ECO:0000256" key="5">
    <source>
        <dbReference type="HAMAP-Rule" id="MF_00189"/>
    </source>
</evidence>
<name>A0A7W5H9D7_9BURK</name>
<comment type="subcellular location">
    <subcellularLocation>
        <location evidence="5">Cell inner membrane</location>
        <topology evidence="5">Multi-pass membrane protein</topology>
    </subcellularLocation>
</comment>
<dbReference type="GO" id="GO:0005886">
    <property type="term" value="C:plasma membrane"/>
    <property type="evidence" value="ECO:0007669"/>
    <property type="project" value="UniProtKB-SubCell"/>
</dbReference>
<feature type="transmembrane region" description="Helical" evidence="5">
    <location>
        <begin position="223"/>
        <end position="241"/>
    </location>
</feature>
<dbReference type="PANTHER" id="PTHR36917">
    <property type="entry name" value="INTRACELLULAR SEPTATION PROTEIN A-RELATED"/>
    <property type="match status" value="1"/>
</dbReference>